<proteinExistence type="predicted"/>
<sequence length="548" mass="59323">MDGPRALRFIRNVCASRSEDRPLRAVPAGGPALVVLLKRRVHLRTRGCSAHYRSPLPGGKVSAQDSATGLVAPGPGPAASDGNPPTSLGTRAARQLATTTKSEPQMRAISSRWLIRKLPWVDVGGGSYRVNRRLQLHLGRGRVRFEHNGADDVRVIPRTLTELPALRGYEDHEVLTELASRFAVREVRAGEVLCEAGRPVTETCLVVHGRLTRLAVGKYGGEAVVGVLGGGEPVGDEAIGRPDPLWPATVRAQTAAVVLALPGDAWRELADRVPSLAAHLAAYEERRRLPANRSGEADMAVRSGHSGEPTLSGGFVDYDLAPREYELSLTQTVLRVHTRVADLFSDPMDQTRQQLRLTIQEIRERQERELVNNREFGLLHNVDPGQRISTAGGPPTPDDMDELLAMRRGTGLFLAHPKAIAAFFRQCNKRGLVPGSATVNGHHVPAWRGVPIFPCGKIPVSRSHTTGILALRTGEADQGVVGLYQTGIPEEYEPGLNVRFMGVGRNAVTNYLVTAYYSLAILVPDAAGLLENVQLGRVADRSAGAHDR</sequence>
<dbReference type="InterPro" id="IPR000595">
    <property type="entry name" value="cNMP-bd_dom"/>
</dbReference>
<feature type="domain" description="Cyclic nucleotide-binding" evidence="2">
    <location>
        <begin position="166"/>
        <end position="269"/>
    </location>
</feature>
<accession>A0A369VC52</accession>
<name>A0A369VC52_9ACTN</name>
<dbReference type="Gene3D" id="2.60.120.10">
    <property type="entry name" value="Jelly Rolls"/>
    <property type="match status" value="1"/>
</dbReference>
<dbReference type="InterPro" id="IPR018490">
    <property type="entry name" value="cNMP-bd_dom_sf"/>
</dbReference>
<dbReference type="NCBIfam" id="NF041163">
    <property type="entry name" value="encap_f2b"/>
    <property type="match status" value="1"/>
</dbReference>
<dbReference type="Pfam" id="PF19307">
    <property type="entry name" value="SrpI-like"/>
    <property type="match status" value="1"/>
</dbReference>
<dbReference type="AlphaFoldDB" id="A0A369VC52"/>
<dbReference type="PANTHER" id="PTHR24567:SF74">
    <property type="entry name" value="HTH-TYPE TRANSCRIPTIONAL REGULATOR ARCR"/>
    <property type="match status" value="1"/>
</dbReference>
<dbReference type="EMBL" id="QQBH01000002">
    <property type="protein sequence ID" value="RDD90656.1"/>
    <property type="molecule type" value="Genomic_DNA"/>
</dbReference>
<evidence type="ECO:0000313" key="3">
    <source>
        <dbReference type="EMBL" id="RDD90656.1"/>
    </source>
</evidence>
<protein>
    <submittedName>
        <fullName evidence="3">Cyclic nucleotide-binding domain-containing protein</fullName>
    </submittedName>
</protein>
<dbReference type="InterPro" id="IPR049817">
    <property type="entry name" value="Encap_f2b"/>
</dbReference>
<dbReference type="STRING" id="146923.Spa2297_00455"/>
<gene>
    <name evidence="3" type="ORF">DVZ84_04355</name>
</gene>
<dbReference type="OrthoDB" id="181419at2"/>
<evidence type="ECO:0000259" key="2">
    <source>
        <dbReference type="PROSITE" id="PS50042"/>
    </source>
</evidence>
<feature type="region of interest" description="Disordered" evidence="1">
    <location>
        <begin position="55"/>
        <end position="103"/>
    </location>
</feature>
<dbReference type="SUPFAM" id="SSF51206">
    <property type="entry name" value="cAMP-binding domain-like"/>
    <property type="match status" value="1"/>
</dbReference>
<organism evidence="3 4">
    <name type="scientific">Streptomyces parvulus</name>
    <dbReference type="NCBI Taxonomy" id="146923"/>
    <lineage>
        <taxon>Bacteria</taxon>
        <taxon>Bacillati</taxon>
        <taxon>Actinomycetota</taxon>
        <taxon>Actinomycetes</taxon>
        <taxon>Kitasatosporales</taxon>
        <taxon>Streptomycetaceae</taxon>
        <taxon>Streptomyces</taxon>
    </lineage>
</organism>
<reference evidence="3 4" key="1">
    <citation type="submission" date="2018-07" db="EMBL/GenBank/DDBJ databases">
        <title>Genome guided investigation of antibiotics producing actinomycetales strain isolated from a Macau mangrove ecosystem.</title>
        <authorList>
            <person name="Hu D."/>
        </authorList>
    </citation>
    <scope>NUCLEOTIDE SEQUENCE [LARGE SCALE GENOMIC DNA]</scope>
    <source>
        <strain evidence="3 4">2297</strain>
    </source>
</reference>
<dbReference type="InterPro" id="IPR045641">
    <property type="entry name" value="SrpI-like"/>
</dbReference>
<evidence type="ECO:0000313" key="4">
    <source>
        <dbReference type="Proteomes" id="UP000253742"/>
    </source>
</evidence>
<dbReference type="CDD" id="cd00038">
    <property type="entry name" value="CAP_ED"/>
    <property type="match status" value="1"/>
</dbReference>
<dbReference type="Proteomes" id="UP000253742">
    <property type="component" value="Unassembled WGS sequence"/>
</dbReference>
<evidence type="ECO:0000256" key="1">
    <source>
        <dbReference type="SAM" id="MobiDB-lite"/>
    </source>
</evidence>
<dbReference type="InterPro" id="IPR014710">
    <property type="entry name" value="RmlC-like_jellyroll"/>
</dbReference>
<dbReference type="Pfam" id="PF00027">
    <property type="entry name" value="cNMP_binding"/>
    <property type="match status" value="1"/>
</dbReference>
<dbReference type="InterPro" id="IPR050397">
    <property type="entry name" value="Env_Response_Regulators"/>
</dbReference>
<dbReference type="PROSITE" id="PS50042">
    <property type="entry name" value="CNMP_BINDING_3"/>
    <property type="match status" value="1"/>
</dbReference>
<comment type="caution">
    <text evidence="3">The sequence shown here is derived from an EMBL/GenBank/DDBJ whole genome shotgun (WGS) entry which is preliminary data.</text>
</comment>
<dbReference type="GO" id="GO:0003700">
    <property type="term" value="F:DNA-binding transcription factor activity"/>
    <property type="evidence" value="ECO:0007669"/>
    <property type="project" value="TreeGrafter"/>
</dbReference>
<dbReference type="SMART" id="SM00100">
    <property type="entry name" value="cNMP"/>
    <property type="match status" value="1"/>
</dbReference>
<dbReference type="PANTHER" id="PTHR24567">
    <property type="entry name" value="CRP FAMILY TRANSCRIPTIONAL REGULATORY PROTEIN"/>
    <property type="match status" value="1"/>
</dbReference>
<dbReference type="GO" id="GO:0005829">
    <property type="term" value="C:cytosol"/>
    <property type="evidence" value="ECO:0007669"/>
    <property type="project" value="TreeGrafter"/>
</dbReference>